<dbReference type="Proteomes" id="UP000588051">
    <property type="component" value="Unassembled WGS sequence"/>
</dbReference>
<sequence length="114" mass="13095">MFHLLPQDFLNQFQSADNRLQPTSELISHRLKNTNALPQKKSTSNPLLLNIHGLTFAVTDFLSILKASGYNGYRYCKIPFREKNITASGRLFNYCHSTLPLFSEAPLNHRETDR</sequence>
<accession>A0A850QDE1</accession>
<reference evidence="1 2" key="1">
    <citation type="submission" date="2020-06" db="EMBL/GenBank/DDBJ databases">
        <authorList>
            <person name="Qiu C."/>
            <person name="Liu Z."/>
        </authorList>
    </citation>
    <scope>NUCLEOTIDE SEQUENCE [LARGE SCALE GENOMIC DNA]</scope>
    <source>
        <strain evidence="1 2">EM 1</strain>
    </source>
</reference>
<evidence type="ECO:0000313" key="2">
    <source>
        <dbReference type="Proteomes" id="UP000588051"/>
    </source>
</evidence>
<proteinExistence type="predicted"/>
<gene>
    <name evidence="1" type="ORF">HV832_05330</name>
</gene>
<dbReference type="AlphaFoldDB" id="A0A850QDE1"/>
<organism evidence="1 2">
    <name type="scientific">Undibacterium oligocarboniphilum</name>
    <dbReference type="NCBI Taxonomy" id="666702"/>
    <lineage>
        <taxon>Bacteria</taxon>
        <taxon>Pseudomonadati</taxon>
        <taxon>Pseudomonadota</taxon>
        <taxon>Betaproteobacteria</taxon>
        <taxon>Burkholderiales</taxon>
        <taxon>Oxalobacteraceae</taxon>
        <taxon>Undibacterium</taxon>
    </lineage>
</organism>
<comment type="caution">
    <text evidence="1">The sequence shown here is derived from an EMBL/GenBank/DDBJ whole genome shotgun (WGS) entry which is preliminary data.</text>
</comment>
<protein>
    <submittedName>
        <fullName evidence="1">Uncharacterized protein</fullName>
    </submittedName>
</protein>
<name>A0A850QDE1_9BURK</name>
<dbReference type="EMBL" id="JABXYJ010000003">
    <property type="protein sequence ID" value="NVO77249.1"/>
    <property type="molecule type" value="Genomic_DNA"/>
</dbReference>
<keyword evidence="2" id="KW-1185">Reference proteome</keyword>
<dbReference type="RefSeq" id="WP_176802540.1">
    <property type="nucleotide sequence ID" value="NZ_JABXYJ010000003.1"/>
</dbReference>
<evidence type="ECO:0000313" key="1">
    <source>
        <dbReference type="EMBL" id="NVO77249.1"/>
    </source>
</evidence>